<evidence type="ECO:0000259" key="2">
    <source>
        <dbReference type="Pfam" id="PF02120"/>
    </source>
</evidence>
<dbReference type="PANTHER" id="PTHR37533:SF2">
    <property type="entry name" value="FLAGELLAR HOOK-LENGTH CONTROL PROTEIN"/>
    <property type="match status" value="1"/>
</dbReference>
<feature type="compositionally biased region" description="Low complexity" evidence="1">
    <location>
        <begin position="9"/>
        <end position="36"/>
    </location>
</feature>
<dbReference type="RefSeq" id="WP_081555332.1">
    <property type="nucleotide sequence ID" value="NZ_CP109905.1"/>
</dbReference>
<accession>A0A1W0D2B4</accession>
<feature type="domain" description="Flagellar hook-length control protein-like C-terminal" evidence="2">
    <location>
        <begin position="212"/>
        <end position="294"/>
    </location>
</feature>
<sequence>MNVSLPPNLLAGGASTSADAAPADPLLDPNAAAPDSGGDFASALLASLMDGQSAAPAVDADAEAPAGDEAKAEKPAAQPGVLVAQPLPLMPAASQPPALAPQAGAPAQAGVDAAARVATAATSRQTAEAAMPSDALSAAINTLAPLPAKPAGEAQAGRELPTPAQPASPLLAAIAPQPQDKAGAPLPEWAPIKLPAEQPAKWGDKLSAALGERLQVQSSHGMDRALIRLDPPSLGSLEISIRHEAGALQVQLTASHGEVVRQLQAIGDALRQDLSNRQYTQVAVDVREGAPGQGGHGQQRQERQGQQQPQRAPGRALAEAGQGDGQGFWLGQS</sequence>
<dbReference type="EMBL" id="MUKV01000009">
    <property type="protein sequence ID" value="OQS41073.1"/>
    <property type="molecule type" value="Genomic_DNA"/>
</dbReference>
<dbReference type="Gene3D" id="3.30.750.140">
    <property type="match status" value="1"/>
</dbReference>
<name>A0A1W0D2B4_9NEIS</name>
<feature type="region of interest" description="Disordered" evidence="1">
    <location>
        <begin position="1"/>
        <end position="38"/>
    </location>
</feature>
<dbReference type="CDD" id="cd17470">
    <property type="entry name" value="T3SS_Flik_C"/>
    <property type="match status" value="1"/>
</dbReference>
<dbReference type="InterPro" id="IPR052563">
    <property type="entry name" value="FliK"/>
</dbReference>
<feature type="compositionally biased region" description="Low complexity" evidence="1">
    <location>
        <begin position="54"/>
        <end position="67"/>
    </location>
</feature>
<gene>
    <name evidence="3" type="ORF">B0T45_09620</name>
</gene>
<evidence type="ECO:0000313" key="4">
    <source>
        <dbReference type="Proteomes" id="UP000192721"/>
    </source>
</evidence>
<reference evidence="3 4" key="1">
    <citation type="submission" date="2017-02" db="EMBL/GenBank/DDBJ databases">
        <title>Chromobacterium haemolyticum H5244.</title>
        <authorList>
            <person name="Gulvik C.A."/>
        </authorList>
    </citation>
    <scope>NUCLEOTIDE SEQUENCE [LARGE SCALE GENOMIC DNA]</scope>
    <source>
        <strain evidence="3 4">H5244</strain>
    </source>
</reference>
<evidence type="ECO:0000256" key="1">
    <source>
        <dbReference type="SAM" id="MobiDB-lite"/>
    </source>
</evidence>
<dbReference type="InterPro" id="IPR038610">
    <property type="entry name" value="FliK-like_C_sf"/>
</dbReference>
<dbReference type="AlphaFoldDB" id="A0A1W0D2B4"/>
<feature type="compositionally biased region" description="Gly residues" evidence="1">
    <location>
        <begin position="322"/>
        <end position="333"/>
    </location>
</feature>
<protein>
    <recommendedName>
        <fullName evidence="2">Flagellar hook-length control protein-like C-terminal domain-containing protein</fullName>
    </recommendedName>
</protein>
<dbReference type="InterPro" id="IPR021136">
    <property type="entry name" value="Flagellar_hook_control-like_C"/>
</dbReference>
<dbReference type="PANTHER" id="PTHR37533">
    <property type="entry name" value="FLAGELLAR HOOK-LENGTH CONTROL PROTEIN"/>
    <property type="match status" value="1"/>
</dbReference>
<dbReference type="Proteomes" id="UP000192721">
    <property type="component" value="Unassembled WGS sequence"/>
</dbReference>
<feature type="region of interest" description="Disordered" evidence="1">
    <location>
        <begin position="288"/>
        <end position="333"/>
    </location>
</feature>
<proteinExistence type="predicted"/>
<dbReference type="Pfam" id="PF02120">
    <property type="entry name" value="Flg_hook"/>
    <property type="match status" value="1"/>
</dbReference>
<comment type="caution">
    <text evidence="3">The sequence shown here is derived from an EMBL/GenBank/DDBJ whole genome shotgun (WGS) entry which is preliminary data.</text>
</comment>
<evidence type="ECO:0000313" key="3">
    <source>
        <dbReference type="EMBL" id="OQS41073.1"/>
    </source>
</evidence>
<feature type="compositionally biased region" description="Low complexity" evidence="1">
    <location>
        <begin position="304"/>
        <end position="316"/>
    </location>
</feature>
<organism evidence="3 4">
    <name type="scientific">Chromobacterium haemolyticum</name>
    <dbReference type="NCBI Taxonomy" id="394935"/>
    <lineage>
        <taxon>Bacteria</taxon>
        <taxon>Pseudomonadati</taxon>
        <taxon>Pseudomonadota</taxon>
        <taxon>Betaproteobacteria</taxon>
        <taxon>Neisseriales</taxon>
        <taxon>Chromobacteriaceae</taxon>
        <taxon>Chromobacterium</taxon>
    </lineage>
</organism>
<feature type="region of interest" description="Disordered" evidence="1">
    <location>
        <begin position="52"/>
        <end position="76"/>
    </location>
</feature>